<evidence type="ECO:0000256" key="12">
    <source>
        <dbReference type="SAM" id="SignalP"/>
    </source>
</evidence>
<evidence type="ECO:0000256" key="10">
    <source>
        <dbReference type="PROSITE-ProRule" id="PRU01360"/>
    </source>
</evidence>
<evidence type="ECO:0000256" key="3">
    <source>
        <dbReference type="ARBA" id="ARBA00022448"/>
    </source>
</evidence>
<dbReference type="Pfam" id="PF00593">
    <property type="entry name" value="TonB_dep_Rec_b-barrel"/>
    <property type="match status" value="1"/>
</dbReference>
<feature type="domain" description="TonB-dependent receptor plug" evidence="14">
    <location>
        <begin position="46"/>
        <end position="156"/>
    </location>
</feature>
<accession>A0A931NAS9</accession>
<proteinExistence type="inferred from homology"/>
<dbReference type="Gene3D" id="2.170.130.10">
    <property type="entry name" value="TonB-dependent receptor, plug domain"/>
    <property type="match status" value="1"/>
</dbReference>
<dbReference type="Proteomes" id="UP000620139">
    <property type="component" value="Unassembled WGS sequence"/>
</dbReference>
<dbReference type="InterPro" id="IPR036942">
    <property type="entry name" value="Beta-barrel_TonB_sf"/>
</dbReference>
<evidence type="ECO:0000256" key="1">
    <source>
        <dbReference type="ARBA" id="ARBA00004571"/>
    </source>
</evidence>
<dbReference type="GO" id="GO:0015344">
    <property type="term" value="F:siderophore uptake transmembrane transporter activity"/>
    <property type="evidence" value="ECO:0007669"/>
    <property type="project" value="TreeGrafter"/>
</dbReference>
<sequence length="694" mass="76031">MIRPSWLLTPLLTLPLAGLAADEEDLALAYGDAATVTIATGSKQSLRRAPAVASVFTAEDIRAMGANDLGQVLEQVPGLHVGKTYYLYDPRYYLRGIGGEFSPQLLFLVDGIRRQAPTLGGPEEAWVNMPVEQIARVEVIRGPGSALYGADAFAGVIAVTTWRGAERPGLRTKVMVGSRDTHAITLSHGGHEGALQWYGHLRVGQTDGPNERIEADVQTTLDGLFGTRASLAPGSLHRPHDDLDTQLTVGLGSWELLGSYKARRRIGTGAGLASALSGRDRVDVRLGVLGLSYQKTEWAPGWDVQAQIDLNRMSGDTAFWLFPAGAFGGAFPDGMFGSPGRSTRVTHAEAAATFRGLEGHRVRFGAGAQRVNVYETHEIKNFRFMVIPGIGPAAIPLGQMVDTSTSDPYMRPQKRRLSYLLLQDEWRVQPDWTLTLGVRHDRYSDFGATTNPRAAVVWDARHDLTLKLLVGKAFRAPTFAELYTENNPVQQGNPSLQPERIQTWEVAADWQASPAFSLGINLFRYKVRDQIRLVPNADPTTGSTVQNLGDQEGRGMETEVRWQASARIKLTGSFSVQSSTDKLLNTKPGMTPGRMLKLGMDSRLSADWHLAAQAWHVAGRVRDPGDLRSPVPNYALLDLTVHWRRASPTAWQVTGTLRNLFNTDAREPSPAPGSIPGDFPLQKRQVELQVSKTW</sequence>
<evidence type="ECO:0000259" key="14">
    <source>
        <dbReference type="Pfam" id="PF07715"/>
    </source>
</evidence>
<comment type="similarity">
    <text evidence="2 10 11">Belongs to the TonB-dependent receptor family.</text>
</comment>
<dbReference type="CDD" id="cd01347">
    <property type="entry name" value="ligand_gated_channel"/>
    <property type="match status" value="1"/>
</dbReference>
<protein>
    <submittedName>
        <fullName evidence="15">TonB-dependent receptor</fullName>
    </submittedName>
</protein>
<feature type="domain" description="TonB-dependent receptor-like beta-barrel" evidence="13">
    <location>
        <begin position="275"/>
        <end position="660"/>
    </location>
</feature>
<evidence type="ECO:0000256" key="11">
    <source>
        <dbReference type="RuleBase" id="RU003357"/>
    </source>
</evidence>
<dbReference type="AlphaFoldDB" id="A0A931NAS9"/>
<keyword evidence="8 15" id="KW-0675">Receptor</keyword>
<keyword evidence="6 11" id="KW-0798">TonB box</keyword>
<dbReference type="EMBL" id="JAEDAL010000003">
    <property type="protein sequence ID" value="MBH9552813.1"/>
    <property type="molecule type" value="Genomic_DNA"/>
</dbReference>
<feature type="signal peptide" evidence="12">
    <location>
        <begin position="1"/>
        <end position="20"/>
    </location>
</feature>
<comment type="subcellular location">
    <subcellularLocation>
        <location evidence="1 10">Cell outer membrane</location>
        <topology evidence="1 10">Multi-pass membrane protein</topology>
    </subcellularLocation>
</comment>
<evidence type="ECO:0000256" key="7">
    <source>
        <dbReference type="ARBA" id="ARBA00023136"/>
    </source>
</evidence>
<keyword evidence="12" id="KW-0732">Signal</keyword>
<dbReference type="RefSeq" id="WP_198100436.1">
    <property type="nucleotide sequence ID" value="NZ_JAEDAL010000003.1"/>
</dbReference>
<dbReference type="InterPro" id="IPR039426">
    <property type="entry name" value="TonB-dep_rcpt-like"/>
</dbReference>
<evidence type="ECO:0000256" key="9">
    <source>
        <dbReference type="ARBA" id="ARBA00023237"/>
    </source>
</evidence>
<dbReference type="PANTHER" id="PTHR30069">
    <property type="entry name" value="TONB-DEPENDENT OUTER MEMBRANE RECEPTOR"/>
    <property type="match status" value="1"/>
</dbReference>
<dbReference type="InterPro" id="IPR037066">
    <property type="entry name" value="Plug_dom_sf"/>
</dbReference>
<dbReference type="PROSITE" id="PS52016">
    <property type="entry name" value="TONB_DEPENDENT_REC_3"/>
    <property type="match status" value="1"/>
</dbReference>
<dbReference type="GO" id="GO:0009279">
    <property type="term" value="C:cell outer membrane"/>
    <property type="evidence" value="ECO:0007669"/>
    <property type="project" value="UniProtKB-SubCell"/>
</dbReference>
<organism evidence="15 16">
    <name type="scientific">Inhella gelatinilytica</name>
    <dbReference type="NCBI Taxonomy" id="2795030"/>
    <lineage>
        <taxon>Bacteria</taxon>
        <taxon>Pseudomonadati</taxon>
        <taxon>Pseudomonadota</taxon>
        <taxon>Betaproteobacteria</taxon>
        <taxon>Burkholderiales</taxon>
        <taxon>Sphaerotilaceae</taxon>
        <taxon>Inhella</taxon>
    </lineage>
</organism>
<name>A0A931NAS9_9BURK</name>
<feature type="chain" id="PRO_5037895865" evidence="12">
    <location>
        <begin position="21"/>
        <end position="694"/>
    </location>
</feature>
<keyword evidence="4 10" id="KW-1134">Transmembrane beta strand</keyword>
<evidence type="ECO:0000259" key="13">
    <source>
        <dbReference type="Pfam" id="PF00593"/>
    </source>
</evidence>
<evidence type="ECO:0000313" key="16">
    <source>
        <dbReference type="Proteomes" id="UP000620139"/>
    </source>
</evidence>
<dbReference type="PANTHER" id="PTHR30069:SF37">
    <property type="entry name" value="FERRIC VIBRIOBACTIN RECEPTOR VIUA"/>
    <property type="match status" value="1"/>
</dbReference>
<evidence type="ECO:0000256" key="8">
    <source>
        <dbReference type="ARBA" id="ARBA00023170"/>
    </source>
</evidence>
<evidence type="ECO:0000256" key="2">
    <source>
        <dbReference type="ARBA" id="ARBA00009810"/>
    </source>
</evidence>
<evidence type="ECO:0000256" key="6">
    <source>
        <dbReference type="ARBA" id="ARBA00023077"/>
    </source>
</evidence>
<dbReference type="GO" id="GO:0044718">
    <property type="term" value="P:siderophore transmembrane transport"/>
    <property type="evidence" value="ECO:0007669"/>
    <property type="project" value="TreeGrafter"/>
</dbReference>
<keyword evidence="16" id="KW-1185">Reference proteome</keyword>
<dbReference type="Pfam" id="PF07715">
    <property type="entry name" value="Plug"/>
    <property type="match status" value="1"/>
</dbReference>
<gene>
    <name evidence="15" type="ORF">I7X43_08095</name>
</gene>
<keyword evidence="7 10" id="KW-0472">Membrane</keyword>
<evidence type="ECO:0000313" key="15">
    <source>
        <dbReference type="EMBL" id="MBH9552813.1"/>
    </source>
</evidence>
<dbReference type="Gene3D" id="2.40.170.20">
    <property type="entry name" value="TonB-dependent receptor, beta-barrel domain"/>
    <property type="match status" value="1"/>
</dbReference>
<dbReference type="SUPFAM" id="SSF56935">
    <property type="entry name" value="Porins"/>
    <property type="match status" value="1"/>
</dbReference>
<keyword evidence="9 10" id="KW-0998">Cell outer membrane</keyword>
<keyword evidence="3 10" id="KW-0813">Transport</keyword>
<dbReference type="InterPro" id="IPR000531">
    <property type="entry name" value="Beta-barrel_TonB"/>
</dbReference>
<evidence type="ECO:0000256" key="5">
    <source>
        <dbReference type="ARBA" id="ARBA00022692"/>
    </source>
</evidence>
<comment type="caution">
    <text evidence="15">The sequence shown here is derived from an EMBL/GenBank/DDBJ whole genome shotgun (WGS) entry which is preliminary data.</text>
</comment>
<dbReference type="InterPro" id="IPR012910">
    <property type="entry name" value="Plug_dom"/>
</dbReference>
<evidence type="ECO:0000256" key="4">
    <source>
        <dbReference type="ARBA" id="ARBA00022452"/>
    </source>
</evidence>
<reference evidence="15" key="1">
    <citation type="submission" date="2020-12" db="EMBL/GenBank/DDBJ databases">
        <title>The genome sequence of Inhella sp. 4Y17.</title>
        <authorList>
            <person name="Liu Y."/>
        </authorList>
    </citation>
    <scope>NUCLEOTIDE SEQUENCE</scope>
    <source>
        <strain evidence="15">4Y10</strain>
    </source>
</reference>
<keyword evidence="5 10" id="KW-0812">Transmembrane</keyword>